<organism evidence="1 2">
    <name type="scientific">Rhizomicrobium palustre</name>
    <dbReference type="NCBI Taxonomy" id="189966"/>
    <lineage>
        <taxon>Bacteria</taxon>
        <taxon>Pseudomonadati</taxon>
        <taxon>Pseudomonadota</taxon>
        <taxon>Alphaproteobacteria</taxon>
        <taxon>Micropepsales</taxon>
        <taxon>Micropepsaceae</taxon>
        <taxon>Rhizomicrobium</taxon>
    </lineage>
</organism>
<dbReference type="Proteomes" id="UP000570514">
    <property type="component" value="Unassembled WGS sequence"/>
</dbReference>
<keyword evidence="2" id="KW-1185">Reference proteome</keyword>
<gene>
    <name evidence="1" type="ORF">FHS83_003114</name>
</gene>
<proteinExistence type="predicted"/>
<dbReference type="RefSeq" id="WP_167083852.1">
    <property type="nucleotide sequence ID" value="NZ_BAAADC010000001.1"/>
</dbReference>
<dbReference type="AlphaFoldDB" id="A0A846N233"/>
<dbReference type="EMBL" id="JAASRM010000001">
    <property type="protein sequence ID" value="NIK89796.1"/>
    <property type="molecule type" value="Genomic_DNA"/>
</dbReference>
<name>A0A846N233_9PROT</name>
<reference evidence="1 2" key="1">
    <citation type="submission" date="2020-03" db="EMBL/GenBank/DDBJ databases">
        <title>Genomic Encyclopedia of Type Strains, Phase IV (KMG-IV): sequencing the most valuable type-strain genomes for metagenomic binning, comparative biology and taxonomic classification.</title>
        <authorList>
            <person name="Goeker M."/>
        </authorList>
    </citation>
    <scope>NUCLEOTIDE SEQUENCE [LARGE SCALE GENOMIC DNA]</scope>
    <source>
        <strain evidence="1 2">DSM 19867</strain>
    </source>
</reference>
<accession>A0A846N233</accession>
<protein>
    <submittedName>
        <fullName evidence="1">Uncharacterized protein</fullName>
    </submittedName>
</protein>
<evidence type="ECO:0000313" key="1">
    <source>
        <dbReference type="EMBL" id="NIK89796.1"/>
    </source>
</evidence>
<evidence type="ECO:0000313" key="2">
    <source>
        <dbReference type="Proteomes" id="UP000570514"/>
    </source>
</evidence>
<sequence>MFSETLDFSVSARGKTMSNSIAAFLAIFFEDIPVKSVFAFREYTPLYGGRIYHGPELSDADIHWMYDNGIGYRIPLQNIVTSREEYLSSKPFLAKYHRKGNSVIVARAELARWIREDFPDFELEASVINQVRTLDKLSSFLENYDVVVLHPIMNDDLAGLSTIADKSRIRLFVNAGCMYQCPTMECYGSISRMNKLVPNTEFKCAQDHVPEYAEARLTAEGMTEFDTAALVNLGFTRFKRMRNKSNTAY</sequence>
<comment type="caution">
    <text evidence="1">The sequence shown here is derived from an EMBL/GenBank/DDBJ whole genome shotgun (WGS) entry which is preliminary data.</text>
</comment>